<evidence type="ECO:0000313" key="2">
    <source>
        <dbReference type="EMBL" id="NMM96458.1"/>
    </source>
</evidence>
<sequence length="617" mass="68323">MNRKALKSQAKVTLKRHYWLILVLCLFAAFLGVEYGSTLWATDYQNPTAVSSAAGEATATSSAASDQLSSDGISELLGKIVSGDDAGAKQQVEQSQKNIQANDTNATLGRSRGVFAMVLNSFSTGSVMLSITDAASSILHSRGGATILLVLISLAVYLFVWLFIRETYLVVSRRMVLESRVYEQVPIHHMLFPLRTRKWPRIAWTMFVKSVFLGLWWLTIIGGIIKSFSYLLVPFIVAENPSIKACDAITLSRRMMKGHKWECFVAVLTFLGWDILSICTLGLTGIFYSNGYKASFWAEYYTYLRGLAKQANIQGADQLNDTFLFEKAPADLLERTYADARTAINEVDAQGETVSKPKGLAGWLADWFGIRIMQSRKVAAWEDYQAKTHALKTGRALLGAQMYPVRLSPIPMKDKNVNVGGMSATRSYSLLNLVMMFFIFCIIGWVWEVALCFIDEGVFVNRGTLHGPWLPIYGTGGIFILIVLKKLREHPVAEFVSAVVLCGTLEYISSWHLEMTKGQRWWDYTGYFLNINGRVCAEGLLVFGLGGLAIVYLVAPTLNQLLDRINRKALLCVALVLLVSYIGDQIYSSQHPNSGHGITDTGASAVQVVEPSALGSR</sequence>
<name>A0A7Y0EU78_9BIFI</name>
<feature type="transmembrane region" description="Helical" evidence="1">
    <location>
        <begin position="430"/>
        <end position="447"/>
    </location>
</feature>
<accession>A0A7Y0EU78</accession>
<evidence type="ECO:0000313" key="3">
    <source>
        <dbReference type="Proteomes" id="UP000529710"/>
    </source>
</evidence>
<reference evidence="2 3" key="1">
    <citation type="submission" date="2020-02" db="EMBL/GenBank/DDBJ databases">
        <title>Characterization of phylogenetic diversity of novel bifidobacterial species isolated in Czech ZOOs.</title>
        <authorList>
            <person name="Lugli G.A."/>
            <person name="Vera N.B."/>
            <person name="Ventura M."/>
        </authorList>
    </citation>
    <scope>NUCLEOTIDE SEQUENCE [LARGE SCALE GENOMIC DNA]</scope>
    <source>
        <strain evidence="2 3">DSM 109960</strain>
    </source>
</reference>
<dbReference type="RefSeq" id="WP_205831917.1">
    <property type="nucleotide sequence ID" value="NZ_JAAIIF010000009.1"/>
</dbReference>
<feature type="transmembrane region" description="Helical" evidence="1">
    <location>
        <begin position="491"/>
        <end position="511"/>
    </location>
</feature>
<feature type="transmembrane region" description="Helical" evidence="1">
    <location>
        <begin position="467"/>
        <end position="484"/>
    </location>
</feature>
<feature type="transmembrane region" description="Helical" evidence="1">
    <location>
        <begin position="202"/>
        <end position="225"/>
    </location>
</feature>
<feature type="transmembrane region" description="Helical" evidence="1">
    <location>
        <begin position="531"/>
        <end position="553"/>
    </location>
</feature>
<dbReference type="PANTHER" id="PTHR40076">
    <property type="entry name" value="MEMBRANE PROTEIN-RELATED"/>
    <property type="match status" value="1"/>
</dbReference>
<keyword evidence="3" id="KW-1185">Reference proteome</keyword>
<dbReference type="EMBL" id="JAAIIF010000009">
    <property type="protein sequence ID" value="NMM96458.1"/>
    <property type="molecule type" value="Genomic_DNA"/>
</dbReference>
<gene>
    <name evidence="2" type="ORF">G1C98_1194</name>
</gene>
<dbReference type="Proteomes" id="UP000529710">
    <property type="component" value="Unassembled WGS sequence"/>
</dbReference>
<keyword evidence="1" id="KW-0472">Membrane</keyword>
<feature type="transmembrane region" description="Helical" evidence="1">
    <location>
        <begin position="264"/>
        <end position="288"/>
    </location>
</feature>
<comment type="caution">
    <text evidence="2">The sequence shown here is derived from an EMBL/GenBank/DDBJ whole genome shotgun (WGS) entry which is preliminary data.</text>
</comment>
<dbReference type="Pfam" id="PF06161">
    <property type="entry name" value="DUF975"/>
    <property type="match status" value="1"/>
</dbReference>
<keyword evidence="1" id="KW-0812">Transmembrane</keyword>
<organism evidence="2 3">
    <name type="scientific">Bifidobacterium erythrocebi</name>
    <dbReference type="NCBI Taxonomy" id="2675325"/>
    <lineage>
        <taxon>Bacteria</taxon>
        <taxon>Bacillati</taxon>
        <taxon>Actinomycetota</taxon>
        <taxon>Actinomycetes</taxon>
        <taxon>Bifidobacteriales</taxon>
        <taxon>Bifidobacteriaceae</taxon>
        <taxon>Bifidobacterium</taxon>
    </lineage>
</organism>
<feature type="transmembrane region" description="Helical" evidence="1">
    <location>
        <begin position="145"/>
        <end position="164"/>
    </location>
</feature>
<proteinExistence type="predicted"/>
<dbReference type="InterPro" id="IPR010380">
    <property type="entry name" value="DUF975"/>
</dbReference>
<dbReference type="PANTHER" id="PTHR40076:SF1">
    <property type="entry name" value="MEMBRANE PROTEIN"/>
    <property type="match status" value="1"/>
</dbReference>
<evidence type="ECO:0000256" key="1">
    <source>
        <dbReference type="SAM" id="Phobius"/>
    </source>
</evidence>
<protein>
    <submittedName>
        <fullName evidence="2">Transporter</fullName>
    </submittedName>
</protein>
<feature type="transmembrane region" description="Helical" evidence="1">
    <location>
        <begin position="565"/>
        <end position="583"/>
    </location>
</feature>
<dbReference type="InterPro" id="IPR010540">
    <property type="entry name" value="CmpB_TMEM229"/>
</dbReference>
<dbReference type="Pfam" id="PF06541">
    <property type="entry name" value="ABC_trans_CmpB"/>
    <property type="match status" value="1"/>
</dbReference>
<keyword evidence="1" id="KW-1133">Transmembrane helix</keyword>
<dbReference type="AlphaFoldDB" id="A0A7Y0EU78"/>